<proteinExistence type="predicted"/>
<evidence type="ECO:0000313" key="1">
    <source>
        <dbReference type="EMBL" id="WXB06110.1"/>
    </source>
</evidence>
<sequence>MTVVYPLPAAGQEDDLVKPTAAGTNGVLLPRDVFEGGRMPELVPARACGALRSVSAELLGEPTEERENFRPVVRALNPRIHSSETMDSAGCHIAPDVAVFLGERMPLTSFEERFQSRYSLEAAHKSQDEAVAFEHMHMLSYSGASLSIGLPTRPLPCSSY</sequence>
<evidence type="ECO:0000313" key="2">
    <source>
        <dbReference type="Proteomes" id="UP001374803"/>
    </source>
</evidence>
<protein>
    <submittedName>
        <fullName evidence="1">Uncharacterized protein</fullName>
    </submittedName>
</protein>
<dbReference type="RefSeq" id="WP_394835761.1">
    <property type="nucleotide sequence ID" value="NZ_CP089929.1"/>
</dbReference>
<organism evidence="1 2">
    <name type="scientific">Pendulispora rubella</name>
    <dbReference type="NCBI Taxonomy" id="2741070"/>
    <lineage>
        <taxon>Bacteria</taxon>
        <taxon>Pseudomonadati</taxon>
        <taxon>Myxococcota</taxon>
        <taxon>Myxococcia</taxon>
        <taxon>Myxococcales</taxon>
        <taxon>Sorangiineae</taxon>
        <taxon>Pendulisporaceae</taxon>
        <taxon>Pendulispora</taxon>
    </lineage>
</organism>
<keyword evidence="2" id="KW-1185">Reference proteome</keyword>
<dbReference type="EMBL" id="CP089983">
    <property type="protein sequence ID" value="WXB06110.1"/>
    <property type="molecule type" value="Genomic_DNA"/>
</dbReference>
<name>A0ABZ2L5Q5_9BACT</name>
<gene>
    <name evidence="1" type="ORF">LVJ94_02380</name>
</gene>
<accession>A0ABZ2L5Q5</accession>
<reference evidence="1" key="1">
    <citation type="submission" date="2021-12" db="EMBL/GenBank/DDBJ databases">
        <title>Discovery of the Pendulisporaceae a myxobacterial family with distinct sporulation behavior and unique specialized metabolism.</title>
        <authorList>
            <person name="Garcia R."/>
            <person name="Popoff A."/>
            <person name="Bader C.D."/>
            <person name="Loehr J."/>
            <person name="Walesch S."/>
            <person name="Walt C."/>
            <person name="Boldt J."/>
            <person name="Bunk B."/>
            <person name="Haeckl F.J.F.P.J."/>
            <person name="Gunesch A.P."/>
            <person name="Birkelbach J."/>
            <person name="Nuebel U."/>
            <person name="Pietschmann T."/>
            <person name="Bach T."/>
            <person name="Mueller R."/>
        </authorList>
    </citation>
    <scope>NUCLEOTIDE SEQUENCE</scope>
    <source>
        <strain evidence="1">MSr11367</strain>
    </source>
</reference>
<dbReference type="Proteomes" id="UP001374803">
    <property type="component" value="Chromosome"/>
</dbReference>